<dbReference type="EMBL" id="FNBD01000005">
    <property type="protein sequence ID" value="SDE95437.1"/>
    <property type="molecule type" value="Genomic_DNA"/>
</dbReference>
<dbReference type="Proteomes" id="UP000182114">
    <property type="component" value="Unassembled WGS sequence"/>
</dbReference>
<accession>A0A1G7H4Q8</accession>
<proteinExistence type="predicted"/>
<dbReference type="RefSeq" id="WP_029445065.1">
    <property type="nucleotide sequence ID" value="NZ_CANLMK010000003.1"/>
</dbReference>
<sequence>MKKLGLILSVIAISLTYSCKDSDTKEAPTQMQQVMAVHDEVMPKMSTIGRLISKIDEKIQETDSTETLLNAQADLRDANKSMMEWMKGFGDRFESDEIMKGKKLTKEKQRFLDEEEVKVKALRDKMNTSIENAEALLK</sequence>
<organism evidence="1 2">
    <name type="scientific">Cellulophaga baltica</name>
    <dbReference type="NCBI Taxonomy" id="76594"/>
    <lineage>
        <taxon>Bacteria</taxon>
        <taxon>Pseudomonadati</taxon>
        <taxon>Bacteroidota</taxon>
        <taxon>Flavobacteriia</taxon>
        <taxon>Flavobacteriales</taxon>
        <taxon>Flavobacteriaceae</taxon>
        <taxon>Cellulophaga</taxon>
    </lineage>
</organism>
<dbReference type="GeneID" id="78059757"/>
<evidence type="ECO:0000313" key="2">
    <source>
        <dbReference type="Proteomes" id="UP000182114"/>
    </source>
</evidence>
<name>A0A1G7H4Q8_9FLAO</name>
<protein>
    <submittedName>
        <fullName evidence="1">Uncharacterized protein</fullName>
    </submittedName>
</protein>
<dbReference type="AlphaFoldDB" id="A0A1G7H4Q8"/>
<reference evidence="2" key="1">
    <citation type="submission" date="2016-10" db="EMBL/GenBank/DDBJ databases">
        <authorList>
            <person name="Varghese N."/>
            <person name="Submissions S."/>
        </authorList>
    </citation>
    <scope>NUCLEOTIDE SEQUENCE [LARGE SCALE GENOMIC DNA]</scope>
    <source>
        <strain evidence="2">DSM 24729</strain>
    </source>
</reference>
<keyword evidence="2" id="KW-1185">Reference proteome</keyword>
<dbReference type="PROSITE" id="PS51257">
    <property type="entry name" value="PROKAR_LIPOPROTEIN"/>
    <property type="match status" value="1"/>
</dbReference>
<dbReference type="eggNOG" id="ENOG503334N">
    <property type="taxonomic scope" value="Bacteria"/>
</dbReference>
<evidence type="ECO:0000313" key="1">
    <source>
        <dbReference type="EMBL" id="SDE95437.1"/>
    </source>
</evidence>
<gene>
    <name evidence="1" type="ORF">SAMN04487992_105276</name>
</gene>